<dbReference type="InterPro" id="IPR016161">
    <property type="entry name" value="Ald_DH/histidinol_DH"/>
</dbReference>
<comment type="caution">
    <text evidence="9">The sequence shown here is derived from an EMBL/GenBank/DDBJ whole genome shotgun (WGS) entry which is preliminary data.</text>
</comment>
<dbReference type="InterPro" id="IPR012394">
    <property type="entry name" value="Aldehyde_DH_NAD(P)"/>
</dbReference>
<evidence type="ECO:0000256" key="7">
    <source>
        <dbReference type="RuleBase" id="RU003345"/>
    </source>
</evidence>
<evidence type="ECO:0000256" key="3">
    <source>
        <dbReference type="ARBA" id="ARBA00023027"/>
    </source>
</evidence>
<dbReference type="Gene3D" id="3.40.309.10">
    <property type="entry name" value="Aldehyde Dehydrogenase, Chain A, domain 2"/>
    <property type="match status" value="1"/>
</dbReference>
<feature type="active site" evidence="5 6">
    <location>
        <position position="217"/>
    </location>
</feature>
<dbReference type="Proteomes" id="UP000030416">
    <property type="component" value="Unassembled WGS sequence"/>
</dbReference>
<keyword evidence="2 4" id="KW-0560">Oxidoreductase</keyword>
<dbReference type="InterPro" id="IPR016162">
    <property type="entry name" value="Ald_DH_N"/>
</dbReference>
<dbReference type="GO" id="GO:0006081">
    <property type="term" value="P:aldehyde metabolic process"/>
    <property type="evidence" value="ECO:0007669"/>
    <property type="project" value="InterPro"/>
</dbReference>
<evidence type="ECO:0000256" key="6">
    <source>
        <dbReference type="PROSITE-ProRule" id="PRU10007"/>
    </source>
</evidence>
<dbReference type="GO" id="GO:0004029">
    <property type="term" value="F:aldehyde dehydrogenase (NAD+) activity"/>
    <property type="evidence" value="ECO:0007669"/>
    <property type="project" value="TreeGrafter"/>
</dbReference>
<organism evidence="9 10">
    <name type="scientific">Ureibacillus manganicus DSM 26584</name>
    <dbReference type="NCBI Taxonomy" id="1384049"/>
    <lineage>
        <taxon>Bacteria</taxon>
        <taxon>Bacillati</taxon>
        <taxon>Bacillota</taxon>
        <taxon>Bacilli</taxon>
        <taxon>Bacillales</taxon>
        <taxon>Caryophanaceae</taxon>
        <taxon>Ureibacillus</taxon>
    </lineage>
</organism>
<dbReference type="PIRSF" id="PIRSF036492">
    <property type="entry name" value="ALDH"/>
    <property type="match status" value="1"/>
</dbReference>
<dbReference type="PROSITE" id="PS00687">
    <property type="entry name" value="ALDEHYDE_DEHYDR_GLU"/>
    <property type="match status" value="1"/>
</dbReference>
<proteinExistence type="inferred from homology"/>
<keyword evidence="3" id="KW-0520">NAD</keyword>
<sequence length="465" mass="52751">MIRLTITSHDIENLISIQRAFFYNGEQRTVEFRKKQLENLAYSIKKYEKEILKALNLDLGKSEFEGYTNEVGIVLSSIRYMLKNIDEWVKPTEVKTPLSLQPAKSFIVREPYGVTLIIAPFNYPFQLVMEPLIGAIIGGNTAIVKPSESAVHTCAIIKKVIEETFDPQYISVVEGEKEEVTALIHSSFDYIFFTGSVGVGKVIMRAAAERLTPITLELGGKSPTIVDHTANLELAAKRIVWGKFNNNGQTCVAPDYVLVQQSVYSEFVQLLKKTIKQFFGEDARKSKDYGRIINHKQFERLVQLLNVEKEQVTYGGKYDIEDRYIEPTVLENIHWTSPIMEDEIFGPILPIMPYDQLQSAIDQVRKLPKPLAAYFFSEHEKAIDYFLEQLPFGGGCINDTITHVGNIHLPFGGVGPSGVNAYHGKASFENFTHPKSIMQRSTKITNELLYPPYKEKVKLVRMVLK</sequence>
<dbReference type="SUPFAM" id="SSF53720">
    <property type="entry name" value="ALDH-like"/>
    <property type="match status" value="1"/>
</dbReference>
<dbReference type="EMBL" id="JPVN01000001">
    <property type="protein sequence ID" value="KGR80537.1"/>
    <property type="molecule type" value="Genomic_DNA"/>
</dbReference>
<gene>
    <name evidence="9" type="ORF">CD29_01210</name>
</gene>
<evidence type="ECO:0000256" key="1">
    <source>
        <dbReference type="ARBA" id="ARBA00009986"/>
    </source>
</evidence>
<dbReference type="FunFam" id="3.40.309.10:FF:000003">
    <property type="entry name" value="Aldehyde dehydrogenase"/>
    <property type="match status" value="1"/>
</dbReference>
<dbReference type="InterPro" id="IPR029510">
    <property type="entry name" value="Ald_DH_CS_GLU"/>
</dbReference>
<evidence type="ECO:0000313" key="9">
    <source>
        <dbReference type="EMBL" id="KGR80537.1"/>
    </source>
</evidence>
<evidence type="ECO:0000259" key="8">
    <source>
        <dbReference type="Pfam" id="PF00171"/>
    </source>
</evidence>
<keyword evidence="10" id="KW-1185">Reference proteome</keyword>
<reference evidence="9 10" key="1">
    <citation type="submission" date="2014-02" db="EMBL/GenBank/DDBJ databases">
        <title>Draft genome sequence of Lysinibacillus manganicus DSM 26584T.</title>
        <authorList>
            <person name="Zhang F."/>
            <person name="Wang G."/>
            <person name="Zhang L."/>
        </authorList>
    </citation>
    <scope>NUCLEOTIDE SEQUENCE [LARGE SCALE GENOMIC DNA]</scope>
    <source>
        <strain evidence="9 10">DSM 26584</strain>
    </source>
</reference>
<evidence type="ECO:0000313" key="10">
    <source>
        <dbReference type="Proteomes" id="UP000030416"/>
    </source>
</evidence>
<dbReference type="AlphaFoldDB" id="A0A0A3J0F0"/>
<dbReference type="PROSITE" id="PS00070">
    <property type="entry name" value="ALDEHYDE_DEHYDR_CYS"/>
    <property type="match status" value="1"/>
</dbReference>
<dbReference type="InterPro" id="IPR016163">
    <property type="entry name" value="Ald_DH_C"/>
</dbReference>
<evidence type="ECO:0000256" key="5">
    <source>
        <dbReference type="PIRSR" id="PIRSR036492-1"/>
    </source>
</evidence>
<dbReference type="STRING" id="1384049.CD29_01210"/>
<dbReference type="FunFam" id="3.40.605.10:FF:000004">
    <property type="entry name" value="Aldehyde dehydrogenase"/>
    <property type="match status" value="1"/>
</dbReference>
<dbReference type="InterPro" id="IPR016160">
    <property type="entry name" value="Ald_DH_CS_CYS"/>
</dbReference>
<protein>
    <recommendedName>
        <fullName evidence="4">Aldehyde dehydrogenase</fullName>
    </recommendedName>
</protein>
<dbReference type="eggNOG" id="COG1012">
    <property type="taxonomic scope" value="Bacteria"/>
</dbReference>
<dbReference type="InterPro" id="IPR015590">
    <property type="entry name" value="Aldehyde_DH_dom"/>
</dbReference>
<feature type="domain" description="Aldehyde dehydrogenase" evidence="8">
    <location>
        <begin position="7"/>
        <end position="437"/>
    </location>
</feature>
<accession>A0A0A3J0F0</accession>
<dbReference type="PANTHER" id="PTHR43570:SF16">
    <property type="entry name" value="ALDEHYDE DEHYDROGENASE TYPE III, ISOFORM Q"/>
    <property type="match status" value="1"/>
</dbReference>
<evidence type="ECO:0000256" key="2">
    <source>
        <dbReference type="ARBA" id="ARBA00023002"/>
    </source>
</evidence>
<dbReference type="PANTHER" id="PTHR43570">
    <property type="entry name" value="ALDEHYDE DEHYDROGENASE"/>
    <property type="match status" value="1"/>
</dbReference>
<feature type="active site" evidence="5">
    <location>
        <position position="251"/>
    </location>
</feature>
<dbReference type="CDD" id="cd07136">
    <property type="entry name" value="ALDH_YwdH-P39616"/>
    <property type="match status" value="1"/>
</dbReference>
<evidence type="ECO:0000256" key="4">
    <source>
        <dbReference type="PIRNR" id="PIRNR036492"/>
    </source>
</evidence>
<comment type="similarity">
    <text evidence="1 4 7">Belongs to the aldehyde dehydrogenase family.</text>
</comment>
<dbReference type="Pfam" id="PF00171">
    <property type="entry name" value="Aldedh"/>
    <property type="match status" value="1"/>
</dbReference>
<dbReference type="Gene3D" id="3.40.605.10">
    <property type="entry name" value="Aldehyde Dehydrogenase, Chain A, domain 1"/>
    <property type="match status" value="1"/>
</dbReference>
<dbReference type="GO" id="GO:0005737">
    <property type="term" value="C:cytoplasm"/>
    <property type="evidence" value="ECO:0007669"/>
    <property type="project" value="TreeGrafter"/>
</dbReference>
<name>A0A0A3J0F0_9BACL</name>